<evidence type="ECO:0000313" key="10">
    <source>
        <dbReference type="EMBL" id="CAF4378495.1"/>
    </source>
</evidence>
<dbReference type="NCBIfam" id="TIGR00214">
    <property type="entry name" value="lipB"/>
    <property type="match status" value="1"/>
</dbReference>
<comment type="caution">
    <text evidence="10">The sequence shown here is derived from an EMBL/GenBank/DDBJ whole genome shotgun (WGS) entry which is preliminary data.</text>
</comment>
<protein>
    <recommendedName>
        <fullName evidence="5">Octanoyl-[acyl-carrier-protein]:protein N-octanoyltransferase LIPT2, mitochondrial</fullName>
        <ecNumber evidence="5">2.3.1.181</ecNumber>
    </recommendedName>
</protein>
<evidence type="ECO:0000256" key="4">
    <source>
        <dbReference type="ARBA" id="ARBA00023315"/>
    </source>
</evidence>
<keyword evidence="3 5" id="KW-0808">Transferase</keyword>
<evidence type="ECO:0000256" key="7">
    <source>
        <dbReference type="PIRSR" id="PIRSR016262-3"/>
    </source>
</evidence>
<dbReference type="Gene3D" id="3.30.930.10">
    <property type="entry name" value="Bira Bifunctional Protein, Domain 2"/>
    <property type="match status" value="1"/>
</dbReference>
<dbReference type="PANTHER" id="PTHR10993">
    <property type="entry name" value="OCTANOYLTRANSFERASE"/>
    <property type="match status" value="1"/>
</dbReference>
<keyword evidence="5" id="KW-0496">Mitochondrion</keyword>
<comment type="pathway">
    <text evidence="1 5">Protein modification; protein lipoylation via endogenous pathway; protein N(6)-(lipoyl)lysine from octanoyl-[acyl-carrier-protein]: step 1/2.</text>
</comment>
<dbReference type="InterPro" id="IPR000544">
    <property type="entry name" value="Octanoyltransferase"/>
</dbReference>
<name>A0A8S2V585_9BILA</name>
<comment type="subcellular location">
    <subcellularLocation>
        <location evidence="5">Mitochondrion</location>
    </subcellularLocation>
</comment>
<dbReference type="EMBL" id="CAJNOK010045609">
    <property type="protein sequence ID" value="CAF1579757.1"/>
    <property type="molecule type" value="Genomic_DNA"/>
</dbReference>
<dbReference type="SUPFAM" id="SSF55681">
    <property type="entry name" value="Class II aaRS and biotin synthetases"/>
    <property type="match status" value="1"/>
</dbReference>
<gene>
    <name evidence="9" type="ORF">OVA965_LOCUS40887</name>
    <name evidence="10" type="ORF">TMI583_LOCUS42414</name>
</gene>
<evidence type="ECO:0000313" key="9">
    <source>
        <dbReference type="EMBL" id="CAF1579757.1"/>
    </source>
</evidence>
<organism evidence="10 11">
    <name type="scientific">Didymodactylos carnosus</name>
    <dbReference type="NCBI Taxonomy" id="1234261"/>
    <lineage>
        <taxon>Eukaryota</taxon>
        <taxon>Metazoa</taxon>
        <taxon>Spiralia</taxon>
        <taxon>Gnathifera</taxon>
        <taxon>Rotifera</taxon>
        <taxon>Eurotatoria</taxon>
        <taxon>Bdelloidea</taxon>
        <taxon>Philodinida</taxon>
        <taxon>Philodinidae</taxon>
        <taxon>Didymodactylos</taxon>
    </lineage>
</organism>
<dbReference type="PROSITE" id="PS51733">
    <property type="entry name" value="BPL_LPL_CATALYTIC"/>
    <property type="match status" value="1"/>
</dbReference>
<dbReference type="GO" id="GO:0033819">
    <property type="term" value="F:lipoyl(octanoyl) transferase activity"/>
    <property type="evidence" value="ECO:0007669"/>
    <property type="project" value="UniProtKB-EC"/>
</dbReference>
<dbReference type="PANTHER" id="PTHR10993:SF7">
    <property type="entry name" value="LIPOYLTRANSFERASE 2, MITOCHONDRIAL-RELATED"/>
    <property type="match status" value="1"/>
</dbReference>
<dbReference type="InterPro" id="IPR045864">
    <property type="entry name" value="aa-tRNA-synth_II/BPL/LPL"/>
</dbReference>
<sequence length="240" mass="27748">MSRNVVEIVRCGRIPYAHGQLIQQRFIQKLLLHTTQPGYLLLSEFYPVYTCGIRRSSIIEKDIQRLQNLGAHFYQTNRGGLLTYHGFGQLVAYPILNLKLLKINLRSYIEYLEKILVATCQQYFDKSEAIIHAGTQSNSINYAGAWINDRKVAFIGVHYSRSITSHGISINCNPDMKWFEHIIPCGIIDKEMTSLSKELNRNVTIKEVTKQFLPCFERIFNVNLCENKEDEFVKENILTL</sequence>
<evidence type="ECO:0000256" key="2">
    <source>
        <dbReference type="ARBA" id="ARBA00007907"/>
    </source>
</evidence>
<evidence type="ECO:0000256" key="1">
    <source>
        <dbReference type="ARBA" id="ARBA00004821"/>
    </source>
</evidence>
<evidence type="ECO:0000313" key="11">
    <source>
        <dbReference type="Proteomes" id="UP000682733"/>
    </source>
</evidence>
<keyword evidence="4 5" id="KW-0012">Acyltransferase</keyword>
<dbReference type="Proteomes" id="UP000682733">
    <property type="component" value="Unassembled WGS sequence"/>
</dbReference>
<dbReference type="EC" id="2.3.1.181" evidence="5"/>
<comment type="function">
    <text evidence="5">Catalyzes the transfer of endogenously produced octanoic acid from octanoyl-acyl-carrier-protein onto the lipoyl domains of lipoate-dependent enzymes. Lipoyl-ACP can also act as a substrate although octanoyl-ACP is likely to be the physiological substrate.</text>
</comment>
<evidence type="ECO:0000256" key="6">
    <source>
        <dbReference type="PIRSR" id="PIRSR016262-1"/>
    </source>
</evidence>
<evidence type="ECO:0000256" key="5">
    <source>
        <dbReference type="PIRNR" id="PIRNR016262"/>
    </source>
</evidence>
<proteinExistence type="inferred from homology"/>
<dbReference type="Proteomes" id="UP000677228">
    <property type="component" value="Unassembled WGS sequence"/>
</dbReference>
<dbReference type="AlphaFoldDB" id="A0A8S2V585"/>
<evidence type="ECO:0000259" key="8">
    <source>
        <dbReference type="PROSITE" id="PS51733"/>
    </source>
</evidence>
<dbReference type="GO" id="GO:0005739">
    <property type="term" value="C:mitochondrion"/>
    <property type="evidence" value="ECO:0007669"/>
    <property type="project" value="UniProtKB-SubCell"/>
</dbReference>
<dbReference type="GO" id="GO:0009249">
    <property type="term" value="P:protein lipoylation"/>
    <property type="evidence" value="ECO:0007669"/>
    <property type="project" value="InterPro"/>
</dbReference>
<feature type="active site" description="Acyl-thioester intermediate" evidence="6">
    <location>
        <position position="185"/>
    </location>
</feature>
<evidence type="ECO:0000256" key="3">
    <source>
        <dbReference type="ARBA" id="ARBA00022679"/>
    </source>
</evidence>
<dbReference type="Pfam" id="PF21948">
    <property type="entry name" value="LplA-B_cat"/>
    <property type="match status" value="1"/>
</dbReference>
<comment type="similarity">
    <text evidence="2 5">Belongs to the LipB family.</text>
</comment>
<accession>A0A8S2V585</accession>
<dbReference type="PROSITE" id="PS01313">
    <property type="entry name" value="LIPB"/>
    <property type="match status" value="1"/>
</dbReference>
<comment type="catalytic activity">
    <reaction evidence="5">
        <text>octanoyl-[ACP] + L-lysyl-[protein] = N(6)-octanoyl-L-lysyl-[protein] + holo-[ACP] + H(+)</text>
        <dbReference type="Rhea" id="RHEA:17665"/>
        <dbReference type="Rhea" id="RHEA-COMP:9636"/>
        <dbReference type="Rhea" id="RHEA-COMP:9685"/>
        <dbReference type="Rhea" id="RHEA-COMP:9752"/>
        <dbReference type="Rhea" id="RHEA-COMP:9928"/>
        <dbReference type="ChEBI" id="CHEBI:15378"/>
        <dbReference type="ChEBI" id="CHEBI:29969"/>
        <dbReference type="ChEBI" id="CHEBI:64479"/>
        <dbReference type="ChEBI" id="CHEBI:78463"/>
        <dbReference type="ChEBI" id="CHEBI:78809"/>
        <dbReference type="EC" id="2.3.1.181"/>
    </reaction>
</comment>
<dbReference type="PIRSF" id="PIRSF016262">
    <property type="entry name" value="LPLase"/>
    <property type="match status" value="1"/>
</dbReference>
<dbReference type="InterPro" id="IPR020605">
    <property type="entry name" value="Octanoyltransferase_CS"/>
</dbReference>
<dbReference type="InterPro" id="IPR004143">
    <property type="entry name" value="BPL_LPL_catalytic"/>
</dbReference>
<feature type="site" description="Lowers pKa of active site Cys" evidence="7">
    <location>
        <position position="151"/>
    </location>
</feature>
<dbReference type="CDD" id="cd16444">
    <property type="entry name" value="LipB"/>
    <property type="match status" value="1"/>
</dbReference>
<dbReference type="EMBL" id="CAJOBA010068657">
    <property type="protein sequence ID" value="CAF4378495.1"/>
    <property type="molecule type" value="Genomic_DNA"/>
</dbReference>
<reference evidence="10" key="1">
    <citation type="submission" date="2021-02" db="EMBL/GenBank/DDBJ databases">
        <authorList>
            <person name="Nowell W R."/>
        </authorList>
    </citation>
    <scope>NUCLEOTIDE SEQUENCE</scope>
</reference>
<feature type="domain" description="BPL/LPL catalytic" evidence="8">
    <location>
        <begin position="34"/>
        <end position="224"/>
    </location>
</feature>